<dbReference type="GO" id="GO:0008784">
    <property type="term" value="F:alanine racemase activity"/>
    <property type="evidence" value="ECO:0007669"/>
    <property type="project" value="TreeGrafter"/>
</dbReference>
<keyword evidence="3" id="KW-0413">Isomerase</keyword>
<dbReference type="SUPFAM" id="SSF51419">
    <property type="entry name" value="PLP-binding barrel"/>
    <property type="match status" value="1"/>
</dbReference>
<dbReference type="Proteomes" id="UP000243978">
    <property type="component" value="Unassembled WGS sequence"/>
</dbReference>
<dbReference type="InterPro" id="IPR001608">
    <property type="entry name" value="Ala_racemase_N"/>
</dbReference>
<name>A0A2T6BIX0_9RHOB</name>
<evidence type="ECO:0000256" key="2">
    <source>
        <dbReference type="ARBA" id="ARBA00022898"/>
    </source>
</evidence>
<keyword evidence="2" id="KW-0663">Pyridoxal phosphate</keyword>
<gene>
    <name evidence="6" type="ORF">C8N43_0653</name>
</gene>
<evidence type="ECO:0000256" key="3">
    <source>
        <dbReference type="ARBA" id="ARBA00023235"/>
    </source>
</evidence>
<feature type="compositionally biased region" description="Basic and acidic residues" evidence="4">
    <location>
        <begin position="356"/>
        <end position="366"/>
    </location>
</feature>
<dbReference type="InterPro" id="IPR000821">
    <property type="entry name" value="Ala_racemase"/>
</dbReference>
<keyword evidence="7" id="KW-1185">Reference proteome</keyword>
<evidence type="ECO:0000256" key="1">
    <source>
        <dbReference type="ARBA" id="ARBA00001933"/>
    </source>
</evidence>
<accession>A0A2T6BIX0</accession>
<evidence type="ECO:0000259" key="5">
    <source>
        <dbReference type="Pfam" id="PF01168"/>
    </source>
</evidence>
<organism evidence="6 7">
    <name type="scientific">Litoreibacter ponti</name>
    <dbReference type="NCBI Taxonomy" id="1510457"/>
    <lineage>
        <taxon>Bacteria</taxon>
        <taxon>Pseudomonadati</taxon>
        <taxon>Pseudomonadota</taxon>
        <taxon>Alphaproteobacteria</taxon>
        <taxon>Rhodobacterales</taxon>
        <taxon>Roseobacteraceae</taxon>
        <taxon>Litoreibacter</taxon>
    </lineage>
</organism>
<dbReference type="PANTHER" id="PTHR30511">
    <property type="entry name" value="ALANINE RACEMASE"/>
    <property type="match status" value="1"/>
</dbReference>
<dbReference type="EMBL" id="QBKS01000001">
    <property type="protein sequence ID" value="PTX56004.1"/>
    <property type="molecule type" value="Genomic_DNA"/>
</dbReference>
<dbReference type="InterPro" id="IPR029066">
    <property type="entry name" value="PLP-binding_barrel"/>
</dbReference>
<dbReference type="Pfam" id="PF01168">
    <property type="entry name" value="Ala_racemase_N"/>
    <property type="match status" value="1"/>
</dbReference>
<proteinExistence type="predicted"/>
<dbReference type="RefSeq" id="WP_107844241.1">
    <property type="nucleotide sequence ID" value="NZ_QBKS01000001.1"/>
</dbReference>
<dbReference type="Gene3D" id="3.20.20.10">
    <property type="entry name" value="Alanine racemase"/>
    <property type="match status" value="1"/>
</dbReference>
<protein>
    <submittedName>
        <fullName evidence="6">Putative amino acid racemase</fullName>
    </submittedName>
</protein>
<dbReference type="PANTHER" id="PTHR30511:SF3">
    <property type="entry name" value="LYSINE RACEMASE"/>
    <property type="match status" value="1"/>
</dbReference>
<evidence type="ECO:0000313" key="7">
    <source>
        <dbReference type="Proteomes" id="UP000243978"/>
    </source>
</evidence>
<comment type="cofactor">
    <cofactor evidence="1">
        <name>pyridoxal 5'-phosphate</name>
        <dbReference type="ChEBI" id="CHEBI:597326"/>
    </cofactor>
</comment>
<comment type="caution">
    <text evidence="6">The sequence shown here is derived from an EMBL/GenBank/DDBJ whole genome shotgun (WGS) entry which is preliminary data.</text>
</comment>
<reference evidence="6 7" key="1">
    <citation type="submission" date="2018-04" db="EMBL/GenBank/DDBJ databases">
        <title>Genomic Encyclopedia of Archaeal and Bacterial Type Strains, Phase II (KMG-II): from individual species to whole genera.</title>
        <authorList>
            <person name="Goeker M."/>
        </authorList>
    </citation>
    <scope>NUCLEOTIDE SEQUENCE [LARGE SCALE GENOMIC DNA]</scope>
    <source>
        <strain evidence="6 7">DSM 100977</strain>
    </source>
</reference>
<dbReference type="GO" id="GO:0030170">
    <property type="term" value="F:pyridoxal phosphate binding"/>
    <property type="evidence" value="ECO:0007669"/>
    <property type="project" value="TreeGrafter"/>
</dbReference>
<evidence type="ECO:0000313" key="6">
    <source>
        <dbReference type="EMBL" id="PTX56004.1"/>
    </source>
</evidence>
<feature type="domain" description="Alanine racemase N-terminal" evidence="5">
    <location>
        <begin position="8"/>
        <end position="224"/>
    </location>
</feature>
<evidence type="ECO:0000256" key="4">
    <source>
        <dbReference type="SAM" id="MobiDB-lite"/>
    </source>
</evidence>
<feature type="region of interest" description="Disordered" evidence="4">
    <location>
        <begin position="354"/>
        <end position="373"/>
    </location>
</feature>
<dbReference type="GO" id="GO:0005829">
    <property type="term" value="C:cytosol"/>
    <property type="evidence" value="ECO:0007669"/>
    <property type="project" value="TreeGrafter"/>
</dbReference>
<dbReference type="OrthoDB" id="504078at2"/>
<dbReference type="AlphaFoldDB" id="A0A2T6BIX0"/>
<sequence length="373" mass="39457">MSSPRIEVDLEKVRKNTRTLARRLNVQGMTVTAVSKAVCGDPMIAQAMIDGGAAGLAEARLSNVRRLRAAGLTCAITLIRTPLLSQAAEVVRLCDASYNTESVIIAALAAAALGEDRVHDIILMVEMGDLREGVMPEDLSALAQRVMDMPGVALKGIGANFACLSGVAPNASQMRALSALANDTEALCGPFLQTVSGGNSASLPWAFGKTARGRINDLRVGEAILLGVDPVSGDQIGGLYRDAFALFAEVIETDEKPTRSQPCLIETGYAKPRLVSNIAPETRVILAMGLQDTDIHRLSMPAGYTLVGATSDHLVISTARAAPRVGSELKFHMNYSALMRAAAAPDGDIVAHIRRPPSDNTRDPSAPRHLAMV</sequence>